<evidence type="ECO:0000259" key="8">
    <source>
        <dbReference type="SMART" id="SM00244"/>
    </source>
</evidence>
<dbReference type="KEGG" id="rip:RIEPE_0255"/>
<dbReference type="InterPro" id="IPR001107">
    <property type="entry name" value="Band_7"/>
</dbReference>
<feature type="domain" description="Band 7" evidence="8">
    <location>
        <begin position="21"/>
        <end position="226"/>
    </location>
</feature>
<dbReference type="SMART" id="SM00244">
    <property type="entry name" value="PHB"/>
    <property type="match status" value="1"/>
</dbReference>
<evidence type="ECO:0000313" key="9">
    <source>
        <dbReference type="EMBL" id="ADD79788.1"/>
    </source>
</evidence>
<accession>D4G852</accession>
<dbReference type="MEROPS" id="I87.001"/>
<keyword evidence="3 7" id="KW-0812">Transmembrane</keyword>
<dbReference type="AlphaFoldDB" id="D4G852"/>
<comment type="subcellular location">
    <subcellularLocation>
        <location evidence="1">Membrane</location>
        <topology evidence="1">Single-pass membrane protein</topology>
    </subcellularLocation>
</comment>
<evidence type="ECO:0000313" key="10">
    <source>
        <dbReference type="Proteomes" id="UP000001700"/>
    </source>
</evidence>
<dbReference type="Gene3D" id="3.30.479.30">
    <property type="entry name" value="Band 7 domain"/>
    <property type="match status" value="1"/>
</dbReference>
<dbReference type="PANTHER" id="PTHR42911:SF1">
    <property type="entry name" value="MODULATOR OF FTSH PROTEASE HFLC"/>
    <property type="match status" value="1"/>
</dbReference>
<keyword evidence="10" id="KW-1185">Reference proteome</keyword>
<reference evidence="9" key="1">
    <citation type="submission" date="2008-05" db="EMBL/GenBank/DDBJ databases">
        <title>Genome sequence of Riesia pediculicola USDA.</title>
        <authorList>
            <person name="Kirkness E.F."/>
        </authorList>
    </citation>
    <scope>NUCLEOTIDE SEQUENCE [LARGE SCALE GENOMIC DNA]</scope>
    <source>
        <strain evidence="9">USDA</strain>
    </source>
</reference>
<dbReference type="InterPro" id="IPR036013">
    <property type="entry name" value="Band_7/SPFH_dom_sf"/>
</dbReference>
<organism evidence="9 10">
    <name type="scientific">Riesia pediculicola (strain USDA)</name>
    <dbReference type="NCBI Taxonomy" id="515618"/>
    <lineage>
        <taxon>Bacteria</taxon>
        <taxon>Pseudomonadati</taxon>
        <taxon>Pseudomonadota</taxon>
        <taxon>Gammaproteobacteria</taxon>
        <taxon>Enterobacterales</taxon>
        <taxon>Enterobacteriaceae</taxon>
        <taxon>Candidatus Riesia</taxon>
    </lineage>
</organism>
<evidence type="ECO:0000256" key="3">
    <source>
        <dbReference type="ARBA" id="ARBA00022692"/>
    </source>
</evidence>
<gene>
    <name evidence="9" type="primary">hflC</name>
    <name evidence="9" type="ordered locus">RIEPE_0255</name>
</gene>
<dbReference type="HOGENOM" id="CLU_059167_3_0_6"/>
<dbReference type="GO" id="GO:0016020">
    <property type="term" value="C:membrane"/>
    <property type="evidence" value="ECO:0007669"/>
    <property type="project" value="UniProtKB-SubCell"/>
</dbReference>
<protein>
    <recommendedName>
        <fullName evidence="6">Protein HflC</fullName>
    </recommendedName>
</protein>
<dbReference type="STRING" id="515618.RIEPE_0255"/>
<feature type="transmembrane region" description="Helical" evidence="7">
    <location>
        <begin position="6"/>
        <end position="26"/>
    </location>
</feature>
<dbReference type="PANTHER" id="PTHR42911">
    <property type="entry name" value="MODULATOR OF FTSH PROTEASE HFLC"/>
    <property type="match status" value="1"/>
</dbReference>
<evidence type="ECO:0000256" key="2">
    <source>
        <dbReference type="ARBA" id="ARBA00007862"/>
    </source>
</evidence>
<sequence length="334" mass="38604">MIKKFLIGSISFLIISSILYESVFIVHQIEKGIILRFGKVLRKDGKPIIYEPGLHLKTPFIEKVKMLDSRIRTVDVQADRYLTRENKDLIVDSYLKWKVIDFSKYYVATGGGDVDQTETLLKRKFSDRLRSEFGRLNVKNIIMDSRGRMTIDVRDSLNHGTITDPSKDLMNQSNPFYESSEEKRRQIFKRDVSSNSMAILGVKVVDVRIKRIELPSEVSEAIYQRMRAERESVARRHRSQGKEEALKIRAVSDKSVTEILAAAECESLRLKGEGDAIAAHLYAKAFDKDPEFYSFFRILKAYEKNFGKKRKNNLMILGTSSSFFRYMRSSNIKN</sequence>
<dbReference type="RefSeq" id="WP_013087770.1">
    <property type="nucleotide sequence ID" value="NC_014109.1"/>
</dbReference>
<dbReference type="Proteomes" id="UP000001700">
    <property type="component" value="Chromosome"/>
</dbReference>
<dbReference type="PIRSF" id="PIRSF005651">
    <property type="entry name" value="HflC"/>
    <property type="match status" value="1"/>
</dbReference>
<dbReference type="EMBL" id="CP001085">
    <property type="protein sequence ID" value="ADD79788.1"/>
    <property type="molecule type" value="Genomic_DNA"/>
</dbReference>
<proteinExistence type="inferred from homology"/>
<name>D4G852_RIEPU</name>
<comment type="function">
    <text evidence="6">HflC and HflK could regulate a protease.</text>
</comment>
<evidence type="ECO:0000256" key="6">
    <source>
        <dbReference type="PIRNR" id="PIRNR005651"/>
    </source>
</evidence>
<dbReference type="eggNOG" id="COG0330">
    <property type="taxonomic scope" value="Bacteria"/>
</dbReference>
<dbReference type="CDD" id="cd03405">
    <property type="entry name" value="SPFH_HflC"/>
    <property type="match status" value="1"/>
</dbReference>
<dbReference type="SUPFAM" id="SSF117892">
    <property type="entry name" value="Band 7/SPFH domain"/>
    <property type="match status" value="2"/>
</dbReference>
<evidence type="ECO:0000256" key="5">
    <source>
        <dbReference type="ARBA" id="ARBA00023136"/>
    </source>
</evidence>
<comment type="similarity">
    <text evidence="2 6">Belongs to the band 7/mec-2 family. HflC subfamily.</text>
</comment>
<evidence type="ECO:0000256" key="4">
    <source>
        <dbReference type="ARBA" id="ARBA00022989"/>
    </source>
</evidence>
<dbReference type="NCBIfam" id="NF008259">
    <property type="entry name" value="PRK11029.1"/>
    <property type="match status" value="1"/>
</dbReference>
<dbReference type="InterPro" id="IPR010200">
    <property type="entry name" value="HflC"/>
</dbReference>
<evidence type="ECO:0000256" key="1">
    <source>
        <dbReference type="ARBA" id="ARBA00004167"/>
    </source>
</evidence>
<dbReference type="Pfam" id="PF01145">
    <property type="entry name" value="Band_7"/>
    <property type="match status" value="1"/>
</dbReference>
<keyword evidence="5 7" id="KW-0472">Membrane</keyword>
<keyword evidence="4 7" id="KW-1133">Transmembrane helix</keyword>
<evidence type="ECO:0000256" key="7">
    <source>
        <dbReference type="SAM" id="Phobius"/>
    </source>
</evidence>
<dbReference type="NCBIfam" id="TIGR01932">
    <property type="entry name" value="hflC"/>
    <property type="match status" value="1"/>
</dbReference>